<evidence type="ECO:0000313" key="2">
    <source>
        <dbReference type="EMBL" id="NFH61160.1"/>
    </source>
</evidence>
<proteinExistence type="predicted"/>
<organism evidence="2">
    <name type="scientific">Clostridium botulinum</name>
    <dbReference type="NCBI Taxonomy" id="1491"/>
    <lineage>
        <taxon>Bacteria</taxon>
        <taxon>Bacillati</taxon>
        <taxon>Bacillota</taxon>
        <taxon>Clostridia</taxon>
        <taxon>Eubacteriales</taxon>
        <taxon>Clostridiaceae</taxon>
        <taxon>Clostridium</taxon>
    </lineage>
</organism>
<dbReference type="EMBL" id="SWRL01000002">
    <property type="protein sequence ID" value="NFH61160.1"/>
    <property type="molecule type" value="Genomic_DNA"/>
</dbReference>
<comment type="caution">
    <text evidence="2">The sequence shown here is derived from an EMBL/GenBank/DDBJ whole genome shotgun (WGS) entry which is preliminary data.</text>
</comment>
<dbReference type="RefSeq" id="WP_061319478.1">
    <property type="nucleotide sequence ID" value="NZ_CP013849.1"/>
</dbReference>
<reference evidence="2" key="1">
    <citation type="submission" date="2019-04" db="EMBL/GenBank/DDBJ databases">
        <title>Genome sequencing of Clostridium botulinum Groups I-IV and Clostridium butyricum.</title>
        <authorList>
            <person name="Brunt J."/>
            <person name="Van Vliet A.H.M."/>
            <person name="Stringer S.C."/>
            <person name="Carter A.T."/>
            <person name="Peck M.W."/>
        </authorList>
    </citation>
    <scope>NUCLEOTIDE SEQUENCE</scope>
    <source>
        <strain evidence="2">IFR 15/031</strain>
    </source>
</reference>
<name>A0A6G4ED91_CLOBO</name>
<protein>
    <recommendedName>
        <fullName evidence="1">IrrE N-terminal-like domain-containing protein</fullName>
    </recommendedName>
</protein>
<dbReference type="AlphaFoldDB" id="A0A6G4ED91"/>
<feature type="domain" description="IrrE N-terminal-like" evidence="1">
    <location>
        <begin position="12"/>
        <end position="121"/>
    </location>
</feature>
<accession>A0A6G4ED91</accession>
<gene>
    <name evidence="2" type="ORF">FC962_04445</name>
</gene>
<dbReference type="InterPro" id="IPR010359">
    <property type="entry name" value="IrrE_HExxH"/>
</dbReference>
<evidence type="ECO:0000259" key="1">
    <source>
        <dbReference type="Pfam" id="PF06114"/>
    </source>
</evidence>
<sequence length="154" mass="18057">MNKYEKLISEAQKQRIEVIEINLGTDKPCGKCIDNMIFINSRINIKDKYCILAEELGHYHLTVGNITNQSKIENRKQECIARRWSNRKLVRILDIIRAHEAGTRNRYELAEFIGVSESFLDECINYYKAKYGTCFTIDNYTVYFEPTLGIVKMF</sequence>
<dbReference type="Pfam" id="PF06114">
    <property type="entry name" value="Peptidase_M78"/>
    <property type="match status" value="1"/>
</dbReference>